<evidence type="ECO:0000256" key="1">
    <source>
        <dbReference type="ARBA" id="ARBA00004141"/>
    </source>
</evidence>
<keyword evidence="14" id="KW-1185">Reference proteome</keyword>
<keyword evidence="7 11" id="KW-0472">Membrane</keyword>
<evidence type="ECO:0000256" key="2">
    <source>
        <dbReference type="ARBA" id="ARBA00022448"/>
    </source>
</evidence>
<dbReference type="GO" id="GO:0098719">
    <property type="term" value="P:sodium ion import across plasma membrane"/>
    <property type="evidence" value="ECO:0007669"/>
    <property type="project" value="TreeGrafter"/>
</dbReference>
<feature type="transmembrane region" description="Helical" evidence="11">
    <location>
        <begin position="61"/>
        <end position="78"/>
    </location>
</feature>
<feature type="compositionally biased region" description="Polar residues" evidence="10">
    <location>
        <begin position="904"/>
        <end position="929"/>
    </location>
</feature>
<keyword evidence="4 11" id="KW-1133">Transmembrane helix</keyword>
<feature type="domain" description="Cation/H+ exchanger transmembrane" evidence="12">
    <location>
        <begin position="37"/>
        <end position="226"/>
    </location>
</feature>
<evidence type="ECO:0000256" key="9">
    <source>
        <dbReference type="RuleBase" id="RU003722"/>
    </source>
</evidence>
<dbReference type="Gene3D" id="6.10.140.1330">
    <property type="match status" value="1"/>
</dbReference>
<dbReference type="GO" id="GO:0051453">
    <property type="term" value="P:regulation of intracellular pH"/>
    <property type="evidence" value="ECO:0007669"/>
    <property type="project" value="TreeGrafter"/>
</dbReference>
<feature type="transmembrane region" description="Helical" evidence="11">
    <location>
        <begin position="475"/>
        <end position="493"/>
    </location>
</feature>
<evidence type="ECO:0000256" key="11">
    <source>
        <dbReference type="SAM" id="Phobius"/>
    </source>
</evidence>
<feature type="domain" description="Cation/H+ exchanger transmembrane" evidence="12">
    <location>
        <begin position="319"/>
        <end position="529"/>
    </location>
</feature>
<dbReference type="InterPro" id="IPR004709">
    <property type="entry name" value="NaH_exchanger"/>
</dbReference>
<evidence type="ECO:0000256" key="3">
    <source>
        <dbReference type="ARBA" id="ARBA00022692"/>
    </source>
</evidence>
<reference evidence="13" key="2">
    <citation type="submission" date="2025-09" db="UniProtKB">
        <authorList>
            <consortium name="Ensembl"/>
        </authorList>
    </citation>
    <scope>IDENTIFICATION</scope>
</reference>
<comment type="subcellular location">
    <subcellularLocation>
        <location evidence="1">Membrane</location>
        <topology evidence="1">Multi-pass membrane protein</topology>
    </subcellularLocation>
</comment>
<dbReference type="PRINTS" id="PR01084">
    <property type="entry name" value="NAHEXCHNGR"/>
</dbReference>
<evidence type="ECO:0000256" key="8">
    <source>
        <dbReference type="ARBA" id="ARBA00023201"/>
    </source>
</evidence>
<dbReference type="GO" id="GO:0015385">
    <property type="term" value="F:sodium:proton antiporter activity"/>
    <property type="evidence" value="ECO:0007669"/>
    <property type="project" value="InterPro"/>
</dbReference>
<dbReference type="PANTHER" id="PTHR10110:SF56">
    <property type="entry name" value="SODIUM_HYDROGEN EXCHANGER 5"/>
    <property type="match status" value="1"/>
</dbReference>
<dbReference type="InterPro" id="IPR018422">
    <property type="entry name" value="Cation/H_exchanger_CPA1"/>
</dbReference>
<keyword evidence="6 9" id="KW-0406">Ion transport</keyword>
<dbReference type="PANTHER" id="PTHR10110">
    <property type="entry name" value="SODIUM/HYDROGEN EXCHANGER"/>
    <property type="match status" value="1"/>
</dbReference>
<protein>
    <recommendedName>
        <fullName evidence="9">Sodium/hydrogen exchanger</fullName>
    </recommendedName>
</protein>
<evidence type="ECO:0000313" key="14">
    <source>
        <dbReference type="Proteomes" id="UP000694541"/>
    </source>
</evidence>
<feature type="transmembrane region" description="Helical" evidence="11">
    <location>
        <begin position="437"/>
        <end position="463"/>
    </location>
</feature>
<reference evidence="13" key="1">
    <citation type="submission" date="2025-08" db="UniProtKB">
        <authorList>
            <consortium name="Ensembl"/>
        </authorList>
    </citation>
    <scope>IDENTIFICATION</scope>
</reference>
<feature type="transmembrane region" description="Helical" evidence="11">
    <location>
        <begin position="402"/>
        <end position="425"/>
    </location>
</feature>
<accession>A0A8B9RP63</accession>
<organism evidence="13 14">
    <name type="scientific">Accipiter nisus</name>
    <name type="common">Eurasian sparrowhawk</name>
    <dbReference type="NCBI Taxonomy" id="211598"/>
    <lineage>
        <taxon>Eukaryota</taxon>
        <taxon>Metazoa</taxon>
        <taxon>Chordata</taxon>
        <taxon>Craniata</taxon>
        <taxon>Vertebrata</taxon>
        <taxon>Euteleostomi</taxon>
        <taxon>Archelosauria</taxon>
        <taxon>Archosauria</taxon>
        <taxon>Dinosauria</taxon>
        <taxon>Saurischia</taxon>
        <taxon>Theropoda</taxon>
        <taxon>Coelurosauria</taxon>
        <taxon>Aves</taxon>
        <taxon>Neognathae</taxon>
        <taxon>Neoaves</taxon>
        <taxon>Telluraves</taxon>
        <taxon>Accipitrimorphae</taxon>
        <taxon>Accipitriformes</taxon>
        <taxon>Accipitridae</taxon>
        <taxon>Accipitrinae</taxon>
        <taxon>Accipiter</taxon>
    </lineage>
</organism>
<evidence type="ECO:0000256" key="4">
    <source>
        <dbReference type="ARBA" id="ARBA00022989"/>
    </source>
</evidence>
<dbReference type="Ensembl" id="ENSANIT00000000175.1">
    <property type="protein sequence ID" value="ENSANIP00000000170.1"/>
    <property type="gene ID" value="ENSANIG00000000115.1"/>
</dbReference>
<evidence type="ECO:0000256" key="10">
    <source>
        <dbReference type="SAM" id="MobiDB-lite"/>
    </source>
</evidence>
<name>A0A8B9RP63_9AVES</name>
<proteinExistence type="inferred from homology"/>
<sequence>MQPPAAASPGPAAPAGAELLRWQWREVQAPCLVAAWILVASLAKIVFHLSRKVTSIVPESCLLILLGLGLGGIVLAVAKKAEYQLEPNMFFLFLLPPIVLDSGYFMPSRLFFDNIGAILTYAVVGTLWNSFTTGAALWGLHRAGLMDPGVEAGLMDFLLFGSLISAVDPVAVLAVFEEVHVNETLFIIVFGESLLNDAVTVVLYKVFNSFVELGPAHIHATDYMKGVGEYVPHQPLHLFLPYGSVGGKHGCCRAVGWALSTTALSLPSQWSHASHHHGVLWWGPPWEHGAWSAQHGMAAGHKSWACLLMVQMSLLPPPASFFLVSLGGTAVGLLFAFLLALITRFTKRVRIIEPLFVFLLAYVAYLAAEMVSLSSILAVTFCGICCKKYVEANISQKSRTTVKYTMKTLASSSETIIFMFLGISAVDTSKWAWDTALVLGTLLFILLFRAVGVVLQTCVLNHFRLIPLDRIDQVVMSYGGLRGAVAFALVILLDRTKVKAKDYFVATTIVVVFFTVIVQGLTIKPLVTWLKVKRSDHHKPTLNEELHEHAFDHILAAVEDIVGHHGYHYWRDKWEQFDKKYLSQLLMRKSAYRLRDEIWDVYYKLNIRDAISFVDQGGHVLSAAKLALPSMPSRTSMSESSVTNLLRESGSGACLDLQVIDTVRSRRDKEDAAMHHVLRGSLYKPRRRYKASYSRHFISPDKQERQDKEIFRQNMKRRLETFKSTKHNVCSSKNKARLKEKGRKKKNIPLTREAPNGKTHRNVPWQEAAPVLIMVSSEEEESDSSETEREDDEGIVFIARATDEVLQGKTTPGSLDVCPSPCIIPPSPTLAEKELPWKGDQADLAVYVSSETTKIVPVDMQKAWNQSISSLESIASPPGIESGPQHRRFACPVLEEQPQSASQVMPEQGSCFQFPSHVSKSGRSQSDSSPDGAEQQELQPLMATEEQGRMLPATEPRWLMFNRASHL</sequence>
<comment type="similarity">
    <text evidence="9">Belongs to the monovalent cation:proton antiporter 1 (CPA1) transporter (TC 2.A.36) family.</text>
</comment>
<dbReference type="InterPro" id="IPR006153">
    <property type="entry name" value="Cation/H_exchanger_TM"/>
</dbReference>
<evidence type="ECO:0000259" key="12">
    <source>
        <dbReference type="Pfam" id="PF00999"/>
    </source>
</evidence>
<dbReference type="Proteomes" id="UP000694541">
    <property type="component" value="Unplaced"/>
</dbReference>
<dbReference type="NCBIfam" id="TIGR00840">
    <property type="entry name" value="b_cpa1"/>
    <property type="match status" value="2"/>
</dbReference>
<evidence type="ECO:0000313" key="13">
    <source>
        <dbReference type="Ensembl" id="ENSANIP00000000170.1"/>
    </source>
</evidence>
<keyword evidence="3 9" id="KW-0812">Transmembrane</keyword>
<feature type="transmembrane region" description="Helical" evidence="11">
    <location>
        <begin position="118"/>
        <end position="137"/>
    </location>
</feature>
<dbReference type="GO" id="GO:0005886">
    <property type="term" value="C:plasma membrane"/>
    <property type="evidence" value="ECO:0007669"/>
    <property type="project" value="TreeGrafter"/>
</dbReference>
<feature type="transmembrane region" description="Helical" evidence="11">
    <location>
        <begin position="157"/>
        <end position="176"/>
    </location>
</feature>
<evidence type="ECO:0000256" key="7">
    <source>
        <dbReference type="ARBA" id="ARBA00023136"/>
    </source>
</evidence>
<dbReference type="GO" id="GO:0015386">
    <property type="term" value="F:potassium:proton antiporter activity"/>
    <property type="evidence" value="ECO:0007669"/>
    <property type="project" value="TreeGrafter"/>
</dbReference>
<keyword evidence="5" id="KW-0915">Sodium</keyword>
<feature type="transmembrane region" description="Helical" evidence="11">
    <location>
        <begin position="27"/>
        <end position="49"/>
    </location>
</feature>
<keyword evidence="2 9" id="KW-0813">Transport</keyword>
<evidence type="ECO:0000256" key="5">
    <source>
        <dbReference type="ARBA" id="ARBA00023053"/>
    </source>
</evidence>
<evidence type="ECO:0000256" key="6">
    <source>
        <dbReference type="ARBA" id="ARBA00023065"/>
    </source>
</evidence>
<feature type="transmembrane region" description="Helical" evidence="11">
    <location>
        <begin position="90"/>
        <end position="106"/>
    </location>
</feature>
<keyword evidence="8 9" id="KW-0739">Sodium transport</keyword>
<dbReference type="Gene3D" id="6.10.250.2020">
    <property type="match status" value="1"/>
</dbReference>
<feature type="transmembrane region" description="Helical" evidence="11">
    <location>
        <begin position="319"/>
        <end position="342"/>
    </location>
</feature>
<keyword evidence="9" id="KW-0050">Antiport</keyword>
<feature type="region of interest" description="Disordered" evidence="10">
    <location>
        <begin position="904"/>
        <end position="954"/>
    </location>
</feature>
<feature type="transmembrane region" description="Helical" evidence="11">
    <location>
        <begin position="505"/>
        <end position="527"/>
    </location>
</feature>
<dbReference type="AlphaFoldDB" id="A0A8B9RP63"/>
<dbReference type="Pfam" id="PF00999">
    <property type="entry name" value="Na_H_Exchanger"/>
    <property type="match status" value="2"/>
</dbReference>